<dbReference type="STRING" id="1169540.A0A0G4F5W2"/>
<evidence type="ECO:0000256" key="2">
    <source>
        <dbReference type="SAM" id="Coils"/>
    </source>
</evidence>
<keyword evidence="1" id="KW-0863">Zinc-finger</keyword>
<feature type="region of interest" description="Disordered" evidence="3">
    <location>
        <begin position="56"/>
        <end position="147"/>
    </location>
</feature>
<dbReference type="OrthoDB" id="3209743at2759"/>
<feature type="region of interest" description="Disordered" evidence="3">
    <location>
        <begin position="270"/>
        <end position="296"/>
    </location>
</feature>
<dbReference type="InParanoid" id="A0A0G4F5W2"/>
<evidence type="ECO:0000256" key="3">
    <source>
        <dbReference type="SAM" id="MobiDB-lite"/>
    </source>
</evidence>
<comment type="similarity">
    <text evidence="1">Belongs to the peptidase M24A family. Methionine aminopeptidase type 1 subfamily.</text>
</comment>
<feature type="compositionally biased region" description="Basic and acidic residues" evidence="3">
    <location>
        <begin position="222"/>
        <end position="232"/>
    </location>
</feature>
<keyword evidence="1" id="KW-0479">Metal-binding</keyword>
<feature type="transmembrane region" description="Helical" evidence="4">
    <location>
        <begin position="302"/>
        <end position="323"/>
    </location>
</feature>
<feature type="compositionally biased region" description="Low complexity" evidence="3">
    <location>
        <begin position="181"/>
        <end position="196"/>
    </location>
</feature>
<organism evidence="6 7">
    <name type="scientific">Vitrella brassicaformis (strain CCMP3155)</name>
    <dbReference type="NCBI Taxonomy" id="1169540"/>
    <lineage>
        <taxon>Eukaryota</taxon>
        <taxon>Sar</taxon>
        <taxon>Alveolata</taxon>
        <taxon>Colpodellida</taxon>
        <taxon>Vitrellaceae</taxon>
        <taxon>Vitrella</taxon>
    </lineage>
</organism>
<feature type="compositionally biased region" description="Gly residues" evidence="3">
    <location>
        <begin position="481"/>
        <end position="508"/>
    </location>
</feature>
<feature type="compositionally biased region" description="Low complexity" evidence="3">
    <location>
        <begin position="234"/>
        <end position="245"/>
    </location>
</feature>
<keyword evidence="2" id="KW-0175">Coiled coil</keyword>
<accession>A0A0G4F5W2</accession>
<feature type="compositionally biased region" description="Polar residues" evidence="3">
    <location>
        <begin position="85"/>
        <end position="95"/>
    </location>
</feature>
<keyword evidence="7" id="KW-1185">Reference proteome</keyword>
<dbReference type="Proteomes" id="UP000041254">
    <property type="component" value="Unassembled WGS sequence"/>
</dbReference>
<evidence type="ECO:0000259" key="5">
    <source>
        <dbReference type="PROSITE" id="PS52013"/>
    </source>
</evidence>
<dbReference type="PROSITE" id="PS52013">
    <property type="entry name" value="ZF_C6H2"/>
    <property type="match status" value="1"/>
</dbReference>
<feature type="region of interest" description="Disordered" evidence="3">
    <location>
        <begin position="214"/>
        <end position="257"/>
    </location>
</feature>
<feature type="compositionally biased region" description="Polar residues" evidence="3">
    <location>
        <begin position="106"/>
        <end position="119"/>
    </location>
</feature>
<evidence type="ECO:0000313" key="6">
    <source>
        <dbReference type="EMBL" id="CEM07383.1"/>
    </source>
</evidence>
<keyword evidence="4" id="KW-1133">Transmembrane helix</keyword>
<dbReference type="OMA" id="APRDECS"/>
<dbReference type="EMBL" id="CDMY01000376">
    <property type="protein sequence ID" value="CEM07383.1"/>
    <property type="molecule type" value="Genomic_DNA"/>
</dbReference>
<evidence type="ECO:0000256" key="1">
    <source>
        <dbReference type="PROSITE-ProRule" id="PRU01357"/>
    </source>
</evidence>
<feature type="region of interest" description="Disordered" evidence="3">
    <location>
        <begin position="481"/>
        <end position="545"/>
    </location>
</feature>
<sequence length="545" mass="55124">MVSCQGCGKETDTRLCCPKCTALGRTSFFCSQECFAKNWPAHNKLHVIIKQSQMVIERERRTSQGGSATDSGHLVVPGGMPGGRTDSSSQSTRSGIDSPPVEPTAVSANNTTHNGSGLTARTGALSPPRSRLSPSGSKDPMGGGGMSRFLETRAALAVMSGNGYRYGARDEGTMGSGPAGGASSSSSRSDSGSGASPRTDGVRTVLGRHLNQLFGGYVKKPPPPDKSPHNHLDASNGRSAAASGAKEGQGSPSSSLAWRLASRATRAVLSPFRGLPPPATAGKNASAGSSSSGNGRSMPPCGLVVIVLLAVFTFLYLGVLKYPRRPGGRWRWKGKPAATGPVPQPVAPQHMVVQGGPLDRPLQIQLQGLKDTVASLEHKILQHEALLRELVQSQKAAEASRAGTGGTDLSGGPAAAPPVTATNQTLTPLSQAAAAAAEAGVVSPSNLTHPHHRVSKGLSALEAQQQEPAAAGHVAGIHLGKGGGGASEESGGGGGVGGEGGDGSGGHHNVGVVHQEPPAKAKAGDGKASAGIKKAGSDRGLVPNF</sequence>
<gene>
    <name evidence="6" type="ORF">Vbra_14446</name>
</gene>
<keyword evidence="1" id="KW-0862">Zinc</keyword>
<dbReference type="InterPro" id="IPR031615">
    <property type="entry name" value="Zfn-C6H2"/>
</dbReference>
<feature type="compositionally biased region" description="Low complexity" evidence="3">
    <location>
        <begin position="125"/>
        <end position="135"/>
    </location>
</feature>
<feature type="domain" description="C6H2-type" evidence="5">
    <location>
        <begin position="1"/>
        <end position="53"/>
    </location>
</feature>
<dbReference type="VEuPathDB" id="CryptoDB:Vbra_14446"/>
<feature type="coiled-coil region" evidence="2">
    <location>
        <begin position="366"/>
        <end position="393"/>
    </location>
</feature>
<evidence type="ECO:0000313" key="7">
    <source>
        <dbReference type="Proteomes" id="UP000041254"/>
    </source>
</evidence>
<dbReference type="AlphaFoldDB" id="A0A0G4F5W2"/>
<feature type="region of interest" description="Disordered" evidence="3">
    <location>
        <begin position="168"/>
        <end position="202"/>
    </location>
</feature>
<feature type="region of interest" description="Disordered" evidence="3">
    <location>
        <begin position="397"/>
        <end position="421"/>
    </location>
</feature>
<name>A0A0G4F5W2_VITBC</name>
<reference evidence="6 7" key="1">
    <citation type="submission" date="2014-11" db="EMBL/GenBank/DDBJ databases">
        <authorList>
            <person name="Zhu J."/>
            <person name="Qi W."/>
            <person name="Song R."/>
        </authorList>
    </citation>
    <scope>NUCLEOTIDE SEQUENCE [LARGE SCALE GENOMIC DNA]</scope>
</reference>
<dbReference type="Pfam" id="PF15801">
    <property type="entry name" value="zf-C6H2"/>
    <property type="match status" value="1"/>
</dbReference>
<dbReference type="GO" id="GO:0008270">
    <property type="term" value="F:zinc ion binding"/>
    <property type="evidence" value="ECO:0007669"/>
    <property type="project" value="UniProtKB-KW"/>
</dbReference>
<protein>
    <recommendedName>
        <fullName evidence="5">C6H2-type domain-containing protein</fullName>
    </recommendedName>
</protein>
<feature type="compositionally biased region" description="Low complexity" evidence="3">
    <location>
        <begin position="280"/>
        <end position="296"/>
    </location>
</feature>
<keyword evidence="4" id="KW-0812">Transmembrane</keyword>
<proteinExistence type="inferred from homology"/>
<keyword evidence="4" id="KW-0472">Membrane</keyword>
<evidence type="ECO:0000256" key="4">
    <source>
        <dbReference type="SAM" id="Phobius"/>
    </source>
</evidence>